<dbReference type="EMBL" id="VUNR01000025">
    <property type="protein sequence ID" value="MSU09524.1"/>
    <property type="molecule type" value="Genomic_DNA"/>
</dbReference>
<reference evidence="1 2" key="1">
    <citation type="submission" date="2019-08" db="EMBL/GenBank/DDBJ databases">
        <title>In-depth cultivation of the pig gut microbiome towards novel bacterial diversity and tailored functional studies.</title>
        <authorList>
            <person name="Wylensek D."/>
            <person name="Hitch T.C.A."/>
            <person name="Clavel T."/>
        </authorList>
    </citation>
    <scope>NUCLEOTIDE SEQUENCE [LARGE SCALE GENOMIC DNA]</scope>
    <source>
        <strain evidence="1 2">WCA-693-APC-5D-A</strain>
    </source>
</reference>
<dbReference type="RefSeq" id="WP_154407692.1">
    <property type="nucleotide sequence ID" value="NZ_JAQXJM010000022.1"/>
</dbReference>
<dbReference type="AlphaFoldDB" id="A0A6I2UIX7"/>
<proteinExistence type="predicted"/>
<comment type="caution">
    <text evidence="1">The sequence shown here is derived from an EMBL/GenBank/DDBJ whole genome shotgun (WGS) entry which is preliminary data.</text>
</comment>
<organism evidence="1 2">
    <name type="scientific">Anaerovibrio slackiae</name>
    <dbReference type="NCBI Taxonomy" id="2652309"/>
    <lineage>
        <taxon>Bacteria</taxon>
        <taxon>Bacillati</taxon>
        <taxon>Bacillota</taxon>
        <taxon>Negativicutes</taxon>
        <taxon>Selenomonadales</taxon>
        <taxon>Selenomonadaceae</taxon>
        <taxon>Anaerovibrio</taxon>
    </lineage>
</organism>
<gene>
    <name evidence="1" type="ORF">FYJ84_11080</name>
</gene>
<dbReference type="GeneID" id="96779471"/>
<name>A0A6I2UIX7_9FIRM</name>
<dbReference type="Proteomes" id="UP000433181">
    <property type="component" value="Unassembled WGS sequence"/>
</dbReference>
<accession>A0A6I2UIX7</accession>
<evidence type="ECO:0000313" key="2">
    <source>
        <dbReference type="Proteomes" id="UP000433181"/>
    </source>
</evidence>
<sequence length="157" mass="18413">MFLDDQILVYIEDGGSEFDLLELECEDEAIYELLAEDLIKDATKYNGRWYVFKVNSNDNGPLPHFHIDAQDGNGAEYHGALMLDRNMDFNHNKSMRLDFTKRKFSRQIDEALRNEYKNTGNSCWKTLQSWWNKSNARLGCSHATSQPDYSIIERYRD</sequence>
<protein>
    <submittedName>
        <fullName evidence="1">Uncharacterized protein</fullName>
    </submittedName>
</protein>
<keyword evidence="2" id="KW-1185">Reference proteome</keyword>
<evidence type="ECO:0000313" key="1">
    <source>
        <dbReference type="EMBL" id="MSU09524.1"/>
    </source>
</evidence>